<sequence length="283" mass="32820">MLKLLIAACLVTHGLGRPDVSHILRQKQTRQQRNDRSFHPLDYLAKLGNSTEIEARKASDKEFDVFNYLTAFNGTEINALDARSPATQRKKDPASSKIPRLPQPNGQLNVRKDQRNVLPSNQKVLTARANHLQLHSEQPSDLLRSLKVHTVDQPFDHHNNLTDQRHKDHHTEQRHNQPTSVKISTDRRQTATLLKDLRRLHHLPKTLTNHKDQLKDLAIATIKKDHKTATPLKDLRPRHRHLLRTHTNHRDQLRDLLTVAPKEDLKTVTDHRAQLLRQFHHQP</sequence>
<dbReference type="AlphaFoldDB" id="A0ABD1D200"/>
<keyword evidence="2" id="KW-0732">Signal</keyword>
<evidence type="ECO:0000313" key="4">
    <source>
        <dbReference type="Proteomes" id="UP001562425"/>
    </source>
</evidence>
<keyword evidence="4" id="KW-1185">Reference proteome</keyword>
<feature type="region of interest" description="Disordered" evidence="1">
    <location>
        <begin position="154"/>
        <end position="185"/>
    </location>
</feature>
<feature type="chain" id="PRO_5044791512" evidence="2">
    <location>
        <begin position="17"/>
        <end position="283"/>
    </location>
</feature>
<feature type="region of interest" description="Disordered" evidence="1">
    <location>
        <begin position="80"/>
        <end position="109"/>
    </location>
</feature>
<protein>
    <submittedName>
        <fullName evidence="3">Uncharacterized protein</fullName>
    </submittedName>
</protein>
<comment type="caution">
    <text evidence="3">The sequence shown here is derived from an EMBL/GenBank/DDBJ whole genome shotgun (WGS) entry which is preliminary data.</text>
</comment>
<gene>
    <name evidence="3" type="ORF">pipiens_012823</name>
</gene>
<evidence type="ECO:0000256" key="1">
    <source>
        <dbReference type="SAM" id="MobiDB-lite"/>
    </source>
</evidence>
<evidence type="ECO:0000256" key="2">
    <source>
        <dbReference type="SAM" id="SignalP"/>
    </source>
</evidence>
<dbReference type="Proteomes" id="UP001562425">
    <property type="component" value="Unassembled WGS sequence"/>
</dbReference>
<accession>A0ABD1D200</accession>
<name>A0ABD1D200_CULPP</name>
<proteinExistence type="predicted"/>
<dbReference type="EMBL" id="JBEHCU010008208">
    <property type="protein sequence ID" value="KAL1386760.1"/>
    <property type="molecule type" value="Genomic_DNA"/>
</dbReference>
<evidence type="ECO:0000313" key="3">
    <source>
        <dbReference type="EMBL" id="KAL1386760.1"/>
    </source>
</evidence>
<feature type="compositionally biased region" description="Basic and acidic residues" evidence="1">
    <location>
        <begin position="154"/>
        <end position="175"/>
    </location>
</feature>
<reference evidence="3 4" key="1">
    <citation type="submission" date="2024-05" db="EMBL/GenBank/DDBJ databases">
        <title>Culex pipiens pipiens assembly and annotation.</title>
        <authorList>
            <person name="Alout H."/>
            <person name="Durand T."/>
        </authorList>
    </citation>
    <scope>NUCLEOTIDE SEQUENCE [LARGE SCALE GENOMIC DNA]</scope>
    <source>
        <strain evidence="3">HA-2024</strain>
        <tissue evidence="3">Whole body</tissue>
    </source>
</reference>
<feature type="signal peptide" evidence="2">
    <location>
        <begin position="1"/>
        <end position="16"/>
    </location>
</feature>
<organism evidence="3 4">
    <name type="scientific">Culex pipiens pipiens</name>
    <name type="common">Northern house mosquito</name>
    <dbReference type="NCBI Taxonomy" id="38569"/>
    <lineage>
        <taxon>Eukaryota</taxon>
        <taxon>Metazoa</taxon>
        <taxon>Ecdysozoa</taxon>
        <taxon>Arthropoda</taxon>
        <taxon>Hexapoda</taxon>
        <taxon>Insecta</taxon>
        <taxon>Pterygota</taxon>
        <taxon>Neoptera</taxon>
        <taxon>Endopterygota</taxon>
        <taxon>Diptera</taxon>
        <taxon>Nematocera</taxon>
        <taxon>Culicoidea</taxon>
        <taxon>Culicidae</taxon>
        <taxon>Culicinae</taxon>
        <taxon>Culicini</taxon>
        <taxon>Culex</taxon>
        <taxon>Culex</taxon>
    </lineage>
</organism>